<sequence>MSAVVNLRFDPPIGFQTSGGPGWKSEIVSLASGAEVRNALWSGPLRRWHLAGVVLTAEALQSLTHFFNARRGAHQGFRFRDPFGFQTGTPGSDITPFDQAIATGDGVTRAFQLVIDDGADVPRPITRPVASTMRVAIAGTETDGFTLDDATGLVTFETAPGHGAAITAGFAYDTPVRFEQDRLELARPGPGGFQLVQLGLVEIREVAI</sequence>
<dbReference type="InterPro" id="IPR011740">
    <property type="entry name" value="DUF2460"/>
</dbReference>
<gene>
    <name evidence="2" type="ORF">ACFQDM_00755</name>
</gene>
<dbReference type="NCBIfam" id="TIGR02217">
    <property type="entry name" value="chp_TIGR02217"/>
    <property type="match status" value="1"/>
</dbReference>
<organism evidence="2 3">
    <name type="scientific">Ponticaulis profundi</name>
    <dbReference type="NCBI Taxonomy" id="2665222"/>
    <lineage>
        <taxon>Bacteria</taxon>
        <taxon>Pseudomonadati</taxon>
        <taxon>Pseudomonadota</taxon>
        <taxon>Alphaproteobacteria</taxon>
        <taxon>Hyphomonadales</taxon>
        <taxon>Hyphomonadaceae</taxon>
        <taxon>Ponticaulis</taxon>
    </lineage>
</organism>
<protein>
    <submittedName>
        <fullName evidence="2">TIGR02217 family protein</fullName>
    </submittedName>
</protein>
<evidence type="ECO:0000313" key="3">
    <source>
        <dbReference type="Proteomes" id="UP001596303"/>
    </source>
</evidence>
<dbReference type="Proteomes" id="UP001596303">
    <property type="component" value="Unassembled WGS sequence"/>
</dbReference>
<feature type="domain" description="DUF2460" evidence="1">
    <location>
        <begin position="7"/>
        <end position="204"/>
    </location>
</feature>
<dbReference type="RefSeq" id="WP_377374166.1">
    <property type="nucleotide sequence ID" value="NZ_JBHSSW010000001.1"/>
</dbReference>
<reference evidence="3" key="1">
    <citation type="journal article" date="2019" name="Int. J. Syst. Evol. Microbiol.">
        <title>The Global Catalogue of Microorganisms (GCM) 10K type strain sequencing project: providing services to taxonomists for standard genome sequencing and annotation.</title>
        <authorList>
            <consortium name="The Broad Institute Genomics Platform"/>
            <consortium name="The Broad Institute Genome Sequencing Center for Infectious Disease"/>
            <person name="Wu L."/>
            <person name="Ma J."/>
        </authorList>
    </citation>
    <scope>NUCLEOTIDE SEQUENCE [LARGE SCALE GENOMIC DNA]</scope>
    <source>
        <strain evidence="3">CGMCC-1.15741</strain>
    </source>
</reference>
<keyword evidence="3" id="KW-1185">Reference proteome</keyword>
<accession>A0ABW1S5W9</accession>
<evidence type="ECO:0000259" key="1">
    <source>
        <dbReference type="Pfam" id="PF09343"/>
    </source>
</evidence>
<dbReference type="EMBL" id="JBHSSW010000001">
    <property type="protein sequence ID" value="MFC6196582.1"/>
    <property type="molecule type" value="Genomic_DNA"/>
</dbReference>
<proteinExistence type="predicted"/>
<comment type="caution">
    <text evidence="2">The sequence shown here is derived from an EMBL/GenBank/DDBJ whole genome shotgun (WGS) entry which is preliminary data.</text>
</comment>
<evidence type="ECO:0000313" key="2">
    <source>
        <dbReference type="EMBL" id="MFC6196582.1"/>
    </source>
</evidence>
<name>A0ABW1S5W9_9PROT</name>
<dbReference type="Pfam" id="PF09343">
    <property type="entry name" value="DUF2460"/>
    <property type="match status" value="1"/>
</dbReference>